<keyword evidence="1" id="KW-0479">Metal-binding</keyword>
<evidence type="ECO:0000313" key="6">
    <source>
        <dbReference type="Proteomes" id="UP000297741"/>
    </source>
</evidence>
<dbReference type="Gene3D" id="1.10.150.120">
    <property type="entry name" value="[2Fe-2S]-binding domain"/>
    <property type="match status" value="1"/>
</dbReference>
<gene>
    <name evidence="5" type="ORF">EEB11_08220</name>
</gene>
<dbReference type="InterPro" id="IPR036884">
    <property type="entry name" value="2Fe-2S-bd_dom_sf"/>
</dbReference>
<dbReference type="PROSITE" id="PS00197">
    <property type="entry name" value="2FE2S_FER_1"/>
    <property type="match status" value="1"/>
</dbReference>
<dbReference type="PANTHER" id="PTHR45331:SF2">
    <property type="entry name" value="OXIDOREDUCTASE WITH IRON-SULFUR SUBUNIT"/>
    <property type="match status" value="1"/>
</dbReference>
<dbReference type="Gene3D" id="3.10.20.30">
    <property type="match status" value="1"/>
</dbReference>
<dbReference type="SUPFAM" id="SSF47741">
    <property type="entry name" value="CO dehydrogenase ISP C-domain like"/>
    <property type="match status" value="1"/>
</dbReference>
<keyword evidence="2" id="KW-0560">Oxidoreductase</keyword>
<keyword evidence="3" id="KW-0408">Iron</keyword>
<dbReference type="SUPFAM" id="SSF54292">
    <property type="entry name" value="2Fe-2S ferredoxin-like"/>
    <property type="match status" value="1"/>
</dbReference>
<evidence type="ECO:0000259" key="4">
    <source>
        <dbReference type="PROSITE" id="PS51085"/>
    </source>
</evidence>
<evidence type="ECO:0000256" key="1">
    <source>
        <dbReference type="ARBA" id="ARBA00022723"/>
    </source>
</evidence>
<evidence type="ECO:0000256" key="3">
    <source>
        <dbReference type="ARBA" id="ARBA00023004"/>
    </source>
</evidence>
<name>A0ABY2KMX3_9RHOB</name>
<dbReference type="PROSITE" id="PS51085">
    <property type="entry name" value="2FE2S_FER_2"/>
    <property type="match status" value="1"/>
</dbReference>
<dbReference type="EMBL" id="RPEM01000004">
    <property type="protein sequence ID" value="TGD43940.1"/>
    <property type="molecule type" value="Genomic_DNA"/>
</dbReference>
<sequence length="174" mass="18188">MQISLHINGSLRDVYVDPRTTLIDALRDHLGLTGTKKGCDHGQCGACTVLVDGRRINACLTLACMAQDSEVTTIEGLGTSDALSPLQTQFLNDDGFQCGFCTPGQICSATAMLGEMAAGWPSHASDSLSGPFLLSHAEIAERMSGNLCRCAAYSNIIEAIQNAAHAEGSSGDAP</sequence>
<dbReference type="InterPro" id="IPR001041">
    <property type="entry name" value="2Fe-2S_ferredoxin-type"/>
</dbReference>
<comment type="caution">
    <text evidence="5">The sequence shown here is derived from an EMBL/GenBank/DDBJ whole genome shotgun (WGS) entry which is preliminary data.</text>
</comment>
<feature type="domain" description="2Fe-2S ferredoxin-type" evidence="4">
    <location>
        <begin position="1"/>
        <end position="77"/>
    </location>
</feature>
<dbReference type="InterPro" id="IPR006058">
    <property type="entry name" value="2Fe2S_fd_BS"/>
</dbReference>
<dbReference type="PANTHER" id="PTHR45331">
    <property type="entry name" value="OXIDOREDUCTASE, IRON-SULPHUR BINDING SUBUNIT-RELATED-RELATED"/>
    <property type="match status" value="1"/>
</dbReference>
<keyword evidence="6" id="KW-1185">Reference proteome</keyword>
<dbReference type="InterPro" id="IPR036010">
    <property type="entry name" value="2Fe-2S_ferredoxin-like_sf"/>
</dbReference>
<proteinExistence type="predicted"/>
<dbReference type="InterPro" id="IPR052914">
    <property type="entry name" value="Aldehyde_Oxdr_Iron-Sulfur"/>
</dbReference>
<dbReference type="Pfam" id="PF01799">
    <property type="entry name" value="Fer2_2"/>
    <property type="match status" value="1"/>
</dbReference>
<dbReference type="CDD" id="cd00207">
    <property type="entry name" value="fer2"/>
    <property type="match status" value="1"/>
</dbReference>
<evidence type="ECO:0000313" key="5">
    <source>
        <dbReference type="EMBL" id="TGD43940.1"/>
    </source>
</evidence>
<accession>A0ABY2KMX3</accession>
<organism evidence="5 6">
    <name type="scientific">Pseudotabrizicola sediminis</name>
    <dbReference type="NCBI Taxonomy" id="2486418"/>
    <lineage>
        <taxon>Bacteria</taxon>
        <taxon>Pseudomonadati</taxon>
        <taxon>Pseudomonadota</taxon>
        <taxon>Alphaproteobacteria</taxon>
        <taxon>Rhodobacterales</taxon>
        <taxon>Paracoccaceae</taxon>
        <taxon>Pseudotabrizicola</taxon>
    </lineage>
</organism>
<dbReference type="Proteomes" id="UP000297741">
    <property type="component" value="Unassembled WGS sequence"/>
</dbReference>
<dbReference type="RefSeq" id="WP_135430099.1">
    <property type="nucleotide sequence ID" value="NZ_RPEM01000004.1"/>
</dbReference>
<dbReference type="InterPro" id="IPR012675">
    <property type="entry name" value="Beta-grasp_dom_sf"/>
</dbReference>
<reference evidence="5 6" key="1">
    <citation type="submission" date="2018-11" db="EMBL/GenBank/DDBJ databases">
        <title>Tabrizicola sp. isolated from sediment of alpine lake.</title>
        <authorList>
            <person name="Liu Z."/>
        </authorList>
    </citation>
    <scope>NUCLEOTIDE SEQUENCE [LARGE SCALE GENOMIC DNA]</scope>
    <source>
        <strain evidence="5 6">DRYC-M-16</strain>
    </source>
</reference>
<dbReference type="Pfam" id="PF00111">
    <property type="entry name" value="Fer2"/>
    <property type="match status" value="1"/>
</dbReference>
<dbReference type="InterPro" id="IPR002888">
    <property type="entry name" value="2Fe-2S-bd"/>
</dbReference>
<evidence type="ECO:0000256" key="2">
    <source>
        <dbReference type="ARBA" id="ARBA00023002"/>
    </source>
</evidence>
<protein>
    <submittedName>
        <fullName evidence="5">(2Fe-2S)-binding protein</fullName>
    </submittedName>
</protein>